<dbReference type="InterPro" id="IPR051184">
    <property type="entry name" value="Tyrosine-phos_adapter"/>
</dbReference>
<dbReference type="InterPro" id="IPR010606">
    <property type="entry name" value="Mib_Herc2"/>
</dbReference>
<dbReference type="PROSITE" id="PS50234">
    <property type="entry name" value="VWFA"/>
    <property type="match status" value="1"/>
</dbReference>
<feature type="compositionally biased region" description="Polar residues" evidence="3">
    <location>
        <begin position="1037"/>
        <end position="1047"/>
    </location>
</feature>
<dbReference type="EMBL" id="JBJQND010000009">
    <property type="protein sequence ID" value="KAL3866450.1"/>
    <property type="molecule type" value="Genomic_DNA"/>
</dbReference>
<evidence type="ECO:0000256" key="2">
    <source>
        <dbReference type="PROSITE-ProRule" id="PRU00191"/>
    </source>
</evidence>
<evidence type="ECO:0000259" key="7">
    <source>
        <dbReference type="PROSITE" id="PS51416"/>
    </source>
</evidence>
<feature type="compositionally biased region" description="Polar residues" evidence="3">
    <location>
        <begin position="523"/>
        <end position="536"/>
    </location>
</feature>
<feature type="compositionally biased region" description="Low complexity" evidence="3">
    <location>
        <begin position="537"/>
        <end position="549"/>
    </location>
</feature>
<dbReference type="Pfam" id="PF00017">
    <property type="entry name" value="SH2"/>
    <property type="match status" value="1"/>
</dbReference>
<proteinExistence type="predicted"/>
<evidence type="ECO:0000256" key="3">
    <source>
        <dbReference type="SAM" id="MobiDB-lite"/>
    </source>
</evidence>
<dbReference type="PROSITE" id="PS50001">
    <property type="entry name" value="SH2"/>
    <property type="match status" value="1"/>
</dbReference>
<dbReference type="InterPro" id="IPR037252">
    <property type="entry name" value="Mib_Herc2_sf"/>
</dbReference>
<feature type="compositionally biased region" description="Basic and acidic residues" evidence="3">
    <location>
        <begin position="453"/>
        <end position="465"/>
    </location>
</feature>
<dbReference type="PANTHER" id="PTHR19969">
    <property type="entry name" value="SH2-SH3 ADAPTOR PROTEIN-RELATED"/>
    <property type="match status" value="1"/>
</dbReference>
<feature type="compositionally biased region" description="Polar residues" evidence="3">
    <location>
        <begin position="676"/>
        <end position="689"/>
    </location>
</feature>
<dbReference type="InterPro" id="IPR002035">
    <property type="entry name" value="VWF_A"/>
</dbReference>
<dbReference type="InterPro" id="IPR036860">
    <property type="entry name" value="SH2_dom_sf"/>
</dbReference>
<dbReference type="SMART" id="SM00252">
    <property type="entry name" value="SH2"/>
    <property type="match status" value="1"/>
</dbReference>
<dbReference type="Gene3D" id="2.30.30.40">
    <property type="entry name" value="SH3 Domains"/>
    <property type="match status" value="2"/>
</dbReference>
<dbReference type="InterPro" id="IPR004170">
    <property type="entry name" value="WWE_dom"/>
</dbReference>
<feature type="compositionally biased region" description="Polar residues" evidence="3">
    <location>
        <begin position="1793"/>
        <end position="1814"/>
    </location>
</feature>
<evidence type="ECO:0000313" key="9">
    <source>
        <dbReference type="Proteomes" id="UP001634394"/>
    </source>
</evidence>
<dbReference type="SUPFAM" id="SSF55550">
    <property type="entry name" value="SH2 domain"/>
    <property type="match status" value="1"/>
</dbReference>
<feature type="compositionally biased region" description="Polar residues" evidence="3">
    <location>
        <begin position="164"/>
        <end position="183"/>
    </location>
</feature>
<evidence type="ECO:0000259" key="6">
    <source>
        <dbReference type="PROSITE" id="PS50918"/>
    </source>
</evidence>
<evidence type="ECO:0000256" key="1">
    <source>
        <dbReference type="ARBA" id="ARBA00022999"/>
    </source>
</evidence>
<feature type="domain" description="SH2" evidence="4">
    <location>
        <begin position="559"/>
        <end position="653"/>
    </location>
</feature>
<dbReference type="InterPro" id="IPR036465">
    <property type="entry name" value="vWFA_dom_sf"/>
</dbReference>
<evidence type="ECO:0000313" key="8">
    <source>
        <dbReference type="EMBL" id="KAL3866450.1"/>
    </source>
</evidence>
<feature type="compositionally biased region" description="Basic and acidic residues" evidence="3">
    <location>
        <begin position="1734"/>
        <end position="1763"/>
    </location>
</feature>
<dbReference type="SUPFAM" id="SSF53300">
    <property type="entry name" value="vWA-like"/>
    <property type="match status" value="1"/>
</dbReference>
<dbReference type="Proteomes" id="UP001634394">
    <property type="component" value="Unassembled WGS sequence"/>
</dbReference>
<dbReference type="PRINTS" id="PR00401">
    <property type="entry name" value="SH2DOMAIN"/>
</dbReference>
<dbReference type="PROSITE" id="PS51416">
    <property type="entry name" value="MIB_HERC2"/>
    <property type="match status" value="1"/>
</dbReference>
<dbReference type="SUPFAM" id="SSF159034">
    <property type="entry name" value="Mib/herc2 domain-like"/>
    <property type="match status" value="2"/>
</dbReference>
<dbReference type="Gene3D" id="3.30.505.10">
    <property type="entry name" value="SH2 domain"/>
    <property type="match status" value="1"/>
</dbReference>
<dbReference type="SUPFAM" id="SSF117839">
    <property type="entry name" value="WWE domain"/>
    <property type="match status" value="1"/>
</dbReference>
<protein>
    <submittedName>
        <fullName evidence="8">Uncharacterized protein</fullName>
    </submittedName>
</protein>
<dbReference type="Gene3D" id="3.40.50.410">
    <property type="entry name" value="von Willebrand factor, type A domain"/>
    <property type="match status" value="1"/>
</dbReference>
<dbReference type="PANTHER" id="PTHR19969:SF5">
    <property type="entry name" value="CRK-LIKE PROTEIN"/>
    <property type="match status" value="1"/>
</dbReference>
<feature type="compositionally biased region" description="Polar residues" evidence="3">
    <location>
        <begin position="323"/>
        <end position="359"/>
    </location>
</feature>
<feature type="domain" description="WWE" evidence="6">
    <location>
        <begin position="1961"/>
        <end position="2018"/>
    </location>
</feature>
<feature type="region of interest" description="Disordered" evidence="3">
    <location>
        <begin position="323"/>
        <end position="360"/>
    </location>
</feature>
<feature type="region of interest" description="Disordered" evidence="3">
    <location>
        <begin position="664"/>
        <end position="697"/>
    </location>
</feature>
<dbReference type="PROSITE" id="PS50918">
    <property type="entry name" value="WWE"/>
    <property type="match status" value="1"/>
</dbReference>
<dbReference type="InterPro" id="IPR000980">
    <property type="entry name" value="SH2"/>
</dbReference>
<feature type="compositionally biased region" description="Polar residues" evidence="3">
    <location>
        <begin position="466"/>
        <end position="478"/>
    </location>
</feature>
<feature type="region of interest" description="Disordered" evidence="3">
    <location>
        <begin position="129"/>
        <end position="183"/>
    </location>
</feature>
<sequence length="2018" mass="226518">MNGEEELVPIDTNPALRRFRTRATDDNRLSLAAINVDQDSWNNSKLEDPTSNLHFFGCSRTRRQRNLKTGYRLGRAHEKTMSSDSDEEMNDLELLDSDDEGTEPHSEPVDAESVEVQTGSVNFGTLSLEENTSVKMNDNDNLSQNCKISEPQYSEKYVDESKIQTELPSSGQLNNSEGSVLTNSLLNSDDQKMCADMPNIYPPSNDDRLESTLAQMCADMPNMDPPSNDDRLESTLAQMCAGVPNMDPPSNDDRLESTLAQMCAGVPNIDQRSIADTLDSNPKQLELDYLRKLRRKKTIIEDDNRLALYDCCVKKDKVFFQSDQNEQMNSESQETRVSSTSEPQMKNTSQENSRTAMENKTSKDLDTVWYFETRPELDQEHMAFLAKLRKIKTKFTDDNRLTLFFENDTVVQVLPNRDTSGRVPGLGRNSLVSKGQRSSVADSVLNQPTSVDSKSKRSTRSENKKTTMATKGKSSGKANHQGPVRSFKSDLQRPLQSKSAMGDRKSKRGVGNQDTKRAERKTPQISLTSGPSPNVHSAQNSSQGSAGQGKMSDLDSYEWYFKGINRAESERILRDEGTNGCFMVRDSSMPGMYSISLIYKPRRRGQVKHYLISKSMDDKFYLEKNQEFTTIPELVDYHKIHVGCLMTLLGNPPVRRNGDMVRTSTGFVSDSDDTSSIESLPSTDESQGDSILMGQDDKSLGPEDGEFYLDDSVWANVIETEGERCLTLNPLPIGKGRNTVLCIDISASMSGTAWDQLKTALDDFIEGLEENAKENGPEENIAIITFGHQTRVALTLTNDYIQVKNTLDQLYPDGVSPLSAGMALVVVPLACIHVTRPMHVDLHGIHVYPRAVIFTDGKATPVGMISGNDECPEKNRDEIHAKLIQQFEKMWTEIKVEFIFVPMGDANRTILGTLAEGQNGKMEEYTNMKRLTRLSRNMGLACQIGGHMLAGMKSSDKLDSYFFQSLVAAISPELTSQEIYDMLEIVEMFHTQKNEEPESFGISLSEEQDTFEELRRDKLPSLGTRVRRGRNWKGGNYDSSGPGTITGHSKKDDNSVYVQWDNGFKYSYIFGSEIEVVNEPKPSTLGKLSVCVGCMVRRGPHWQWGNADGEPGALGTVYRVEHNNTVQVRWLKTGNKGNYRCGHDGLFDVIVCNPEDPYESKITEEVLNKRNREKEIEASTHLKVSTIGKRLQSAKRTDTGTKDEKSISWYKEPIIHISHSTERNSDLEGTQEALFKMNETSSGDPILTVIGAQSSFKSEKLNPCEQNNENRDWELNELQDISLEKEKTLTGGVVNESKLAEMSVLPEDELGESNSMEEFENAAFFNNLEVNINPLETVQEPLMEIISEQNNENTSWELNELQDVSLEKEKTLTGGVVNESKLAEPSVLPEDELGESNSMEEFENAAFFNNLEVNINPLETVQDPLMERNEASSGDPVLSVIGAKSSTECQKQNPCEQNNENTSWELNELQDVSLEKEKTLNDGVVNESKLAETSVLPEDELGESNSMEKFENAAFFNNLEVNINPLETVQEPLMERISEQNNENTSWELNELQDVSLEKEKTLTGGVVNESKLAETSVLPEDELGESNSMEKFENAAFFNNLEVNINPLETVQEPFMERISEQNNGNTSWKVKELQDVSLEREKTLNDGVVNESKLAEKYVLPNAHDQELEESNSLEEFEHGAFFNNLEMNIDALETVQDPFIESDEASSGESDSLEKFEKSKFSNNLEGDIIELGRGKDQNRHQINDESDSTEDKTTNKENYDSDSTIISEQSYSTDESQSTSSSSADENENLNYGNLNMQETSPSLQTSSQLDSIQKWKMNAYLEANQEQTGLHKSNEDGLFSSNLSMLSPIISEQSYSTDESQSSKSSFSADDNENLNYGDLNMQETSPTSQTSSQLDSIQKWKMNAYLEANQEQIGLHKSNEYGFSSSNLPMSSRTMSQESLFTQDSSYDWRGSMSELSDTSLCLGEGEVMPQWVWLNQDNMWEPFSRDMNMKLEKSFRRNPKSTTVVQIGIQL</sequence>
<feature type="region of interest" description="Disordered" evidence="3">
    <location>
        <begin position="1033"/>
        <end position="1052"/>
    </location>
</feature>
<dbReference type="InterPro" id="IPR037197">
    <property type="entry name" value="WWE_dom_sf"/>
</dbReference>
<dbReference type="SMART" id="SM00327">
    <property type="entry name" value="VWA"/>
    <property type="match status" value="1"/>
</dbReference>
<evidence type="ECO:0000259" key="4">
    <source>
        <dbReference type="PROSITE" id="PS50001"/>
    </source>
</evidence>
<feature type="region of interest" description="Disordered" evidence="3">
    <location>
        <begin position="416"/>
        <end position="550"/>
    </location>
</feature>
<accession>A0ABD3VXW2</accession>
<feature type="compositionally biased region" description="Polar residues" evidence="3">
    <location>
        <begin position="430"/>
        <end position="452"/>
    </location>
</feature>
<feature type="compositionally biased region" description="Low complexity" evidence="3">
    <location>
        <begin position="1771"/>
        <end position="1787"/>
    </location>
</feature>
<reference evidence="8 9" key="1">
    <citation type="submission" date="2024-11" db="EMBL/GenBank/DDBJ databases">
        <title>Chromosome-level genome assembly of the freshwater bivalve Anodonta woodiana.</title>
        <authorList>
            <person name="Chen X."/>
        </authorList>
    </citation>
    <scope>NUCLEOTIDE SEQUENCE [LARGE SCALE GENOMIC DNA]</scope>
    <source>
        <strain evidence="8">MN2024</strain>
        <tissue evidence="8">Gills</tissue>
    </source>
</reference>
<feature type="compositionally biased region" description="Low complexity" evidence="3">
    <location>
        <begin position="1857"/>
        <end position="1873"/>
    </location>
</feature>
<feature type="domain" description="MIB/HERC2" evidence="7">
    <location>
        <begin position="1082"/>
        <end position="1155"/>
    </location>
</feature>
<keyword evidence="1 2" id="KW-0727">SH2 domain</keyword>
<feature type="domain" description="VWFA" evidence="5">
    <location>
        <begin position="738"/>
        <end position="944"/>
    </location>
</feature>
<feature type="compositionally biased region" description="Polar residues" evidence="3">
    <location>
        <begin position="129"/>
        <end position="147"/>
    </location>
</feature>
<evidence type="ECO:0000259" key="5">
    <source>
        <dbReference type="PROSITE" id="PS50234"/>
    </source>
</evidence>
<keyword evidence="9" id="KW-1185">Reference proteome</keyword>
<gene>
    <name evidence="8" type="ORF">ACJMK2_043746</name>
</gene>
<feature type="region of interest" description="Disordered" evidence="3">
    <location>
        <begin position="1857"/>
        <end position="1900"/>
    </location>
</feature>
<dbReference type="Pfam" id="PF13519">
    <property type="entry name" value="VWA_2"/>
    <property type="match status" value="1"/>
</dbReference>
<dbReference type="Pfam" id="PF06701">
    <property type="entry name" value="MIB_HERC2"/>
    <property type="match status" value="1"/>
</dbReference>
<feature type="region of interest" description="Disordered" evidence="3">
    <location>
        <begin position="1732"/>
        <end position="1814"/>
    </location>
</feature>
<organism evidence="8 9">
    <name type="scientific">Sinanodonta woodiana</name>
    <name type="common">Chinese pond mussel</name>
    <name type="synonym">Anodonta woodiana</name>
    <dbReference type="NCBI Taxonomy" id="1069815"/>
    <lineage>
        <taxon>Eukaryota</taxon>
        <taxon>Metazoa</taxon>
        <taxon>Spiralia</taxon>
        <taxon>Lophotrochozoa</taxon>
        <taxon>Mollusca</taxon>
        <taxon>Bivalvia</taxon>
        <taxon>Autobranchia</taxon>
        <taxon>Heteroconchia</taxon>
        <taxon>Palaeoheterodonta</taxon>
        <taxon>Unionida</taxon>
        <taxon>Unionoidea</taxon>
        <taxon>Unionidae</taxon>
        <taxon>Unioninae</taxon>
        <taxon>Sinanodonta</taxon>
    </lineage>
</organism>
<feature type="compositionally biased region" description="Low complexity" evidence="3">
    <location>
        <begin position="1888"/>
        <end position="1899"/>
    </location>
</feature>
<comment type="caution">
    <text evidence="8">The sequence shown here is derived from an EMBL/GenBank/DDBJ whole genome shotgun (WGS) entry which is preliminary data.</text>
</comment>
<name>A0ABD3VXW2_SINWO</name>